<dbReference type="AlphaFoldDB" id="A0AAV4QXH6"/>
<accession>A0AAV4QXH6</accession>
<name>A0AAV4QXH6_CAEEX</name>
<dbReference type="EMBL" id="BPLR01006848">
    <property type="protein sequence ID" value="GIY12777.1"/>
    <property type="molecule type" value="Genomic_DNA"/>
</dbReference>
<protein>
    <submittedName>
        <fullName evidence="1">Uncharacterized protein</fullName>
    </submittedName>
</protein>
<organism evidence="1 2">
    <name type="scientific">Caerostris extrusa</name>
    <name type="common">Bark spider</name>
    <name type="synonym">Caerostris bankana</name>
    <dbReference type="NCBI Taxonomy" id="172846"/>
    <lineage>
        <taxon>Eukaryota</taxon>
        <taxon>Metazoa</taxon>
        <taxon>Ecdysozoa</taxon>
        <taxon>Arthropoda</taxon>
        <taxon>Chelicerata</taxon>
        <taxon>Arachnida</taxon>
        <taxon>Araneae</taxon>
        <taxon>Araneomorphae</taxon>
        <taxon>Entelegynae</taxon>
        <taxon>Araneoidea</taxon>
        <taxon>Araneidae</taxon>
        <taxon>Caerostris</taxon>
    </lineage>
</organism>
<proteinExistence type="predicted"/>
<sequence length="149" mass="16593">MGPQPTSTTYTYGDHPTNYKPTVIIKILEFFTPLKLFGSSELITPEIFTPTPRLRTQSRSPKCKRKSSPFQITPAAFPQIETCTSGIRNNLAYLRNTGCNTRLELKCFSAASPSLFTQTLGFQHGMHKRNLLSRWKAFAGAGHSGLVPE</sequence>
<keyword evidence="2" id="KW-1185">Reference proteome</keyword>
<reference evidence="1 2" key="1">
    <citation type="submission" date="2021-06" db="EMBL/GenBank/DDBJ databases">
        <title>Caerostris extrusa draft genome.</title>
        <authorList>
            <person name="Kono N."/>
            <person name="Arakawa K."/>
        </authorList>
    </citation>
    <scope>NUCLEOTIDE SEQUENCE [LARGE SCALE GENOMIC DNA]</scope>
</reference>
<comment type="caution">
    <text evidence="1">The sequence shown here is derived from an EMBL/GenBank/DDBJ whole genome shotgun (WGS) entry which is preliminary data.</text>
</comment>
<evidence type="ECO:0000313" key="2">
    <source>
        <dbReference type="Proteomes" id="UP001054945"/>
    </source>
</evidence>
<dbReference type="Proteomes" id="UP001054945">
    <property type="component" value="Unassembled WGS sequence"/>
</dbReference>
<evidence type="ECO:0000313" key="1">
    <source>
        <dbReference type="EMBL" id="GIY12777.1"/>
    </source>
</evidence>
<gene>
    <name evidence="1" type="ORF">CEXT_262681</name>
</gene>